<evidence type="ECO:0000256" key="1">
    <source>
        <dbReference type="SAM" id="SignalP"/>
    </source>
</evidence>
<evidence type="ECO:0008006" key="4">
    <source>
        <dbReference type="Google" id="ProtNLM"/>
    </source>
</evidence>
<name>A0A840FB78_9SPHN</name>
<reference evidence="2 3" key="1">
    <citation type="submission" date="2020-08" db="EMBL/GenBank/DDBJ databases">
        <title>Genomic Encyclopedia of Type Strains, Phase IV (KMG-IV): sequencing the most valuable type-strain genomes for metagenomic binning, comparative biology and taxonomic classification.</title>
        <authorList>
            <person name="Goeker M."/>
        </authorList>
    </citation>
    <scope>NUCLEOTIDE SEQUENCE [LARGE SCALE GENOMIC DNA]</scope>
    <source>
        <strain evidence="2 3">YC6723</strain>
    </source>
</reference>
<proteinExistence type="predicted"/>
<gene>
    <name evidence="2" type="ORF">GGQ80_001817</name>
</gene>
<dbReference type="EMBL" id="JACIEV010000004">
    <property type="protein sequence ID" value="MBB4153911.1"/>
    <property type="molecule type" value="Genomic_DNA"/>
</dbReference>
<keyword evidence="3" id="KW-1185">Reference proteome</keyword>
<dbReference type="AlphaFoldDB" id="A0A840FB78"/>
<feature type="signal peptide" evidence="1">
    <location>
        <begin position="1"/>
        <end position="18"/>
    </location>
</feature>
<evidence type="ECO:0000313" key="2">
    <source>
        <dbReference type="EMBL" id="MBB4153911.1"/>
    </source>
</evidence>
<evidence type="ECO:0000313" key="3">
    <source>
        <dbReference type="Proteomes" id="UP000529795"/>
    </source>
</evidence>
<dbReference type="RefSeq" id="WP_183983909.1">
    <property type="nucleotide sequence ID" value="NZ_JACIEV010000004.1"/>
</dbReference>
<feature type="chain" id="PRO_5032458994" description="Beta-hexosaminidase bacterial type N-terminal domain-containing protein" evidence="1">
    <location>
        <begin position="19"/>
        <end position="741"/>
    </location>
</feature>
<accession>A0A840FB78</accession>
<sequence>MIAAALLIAGLAPVGCVAGEGVAADLLATRLNERGARVVRGRCRDMLVVAPPAQAEAIVGRGWRSPGVAGEGYAVRRVGRVTVVIAAGTRGLVYGAGWVLRAWRGGGVAVAGPVDEAPVYAGRLTQIGYRAKNNSYDAWTLPMFRRRIEDLALWGASGVQVIAPVSDDAAASPLFPAPPIETLRGIGNAAHALGIDFALYYPLLGDYGKPGETAAEMARLRDLLGALPQIDAFYMPGGDPGHTAPPLLFGVAGEAARMVRATNPAARVWLSTQGFDAAGYEAFYAELARQPAWLTGVFVGPQSRDPVPVQLRRIPARYPIELYPDIGHTMHAQFPVDRWHPAFALTEGREPIDPRPLAMTAIFRRFMALTSGFTTYSEGVNDDANQFLWMRLAWEPQAEPRSLMADYGRSVIGDVRAGEAAFALERNWVGDPAANASIDATLALVDRMQGSGWQADSLRYRAVYDALVRARLGEARRRDAAARAALLRADGAVAIAAYAVPDGAEAKALRKRLFGLAARPHAGARLQLSVPLYGASSVERGANLDRVDVTLDDRHWLIPRIRAATDRAALVRLGDHARAAEGALYDDLGDPDHEPHLVRGAGLAADPPGFASAIDGIADRTPDDGWRMSEISYAETLYDAPLTLRYTGLDPRRRYRLVATWAGEDYALSMRLVANDTIELHPYRPRTRNPETVEVAIPAAATAGGTLTLGWTRPPGMGGSGRGHQIAETWLIPEHLTGAQR</sequence>
<keyword evidence="1" id="KW-0732">Signal</keyword>
<dbReference type="Proteomes" id="UP000529795">
    <property type="component" value="Unassembled WGS sequence"/>
</dbReference>
<protein>
    <recommendedName>
        <fullName evidence="4">Beta-hexosaminidase bacterial type N-terminal domain-containing protein</fullName>
    </recommendedName>
</protein>
<organism evidence="2 3">
    <name type="scientific">Sphingomonas jinjuensis</name>
    <dbReference type="NCBI Taxonomy" id="535907"/>
    <lineage>
        <taxon>Bacteria</taxon>
        <taxon>Pseudomonadati</taxon>
        <taxon>Pseudomonadota</taxon>
        <taxon>Alphaproteobacteria</taxon>
        <taxon>Sphingomonadales</taxon>
        <taxon>Sphingomonadaceae</taxon>
        <taxon>Sphingomonas</taxon>
    </lineage>
</organism>
<comment type="caution">
    <text evidence="2">The sequence shown here is derived from an EMBL/GenBank/DDBJ whole genome shotgun (WGS) entry which is preliminary data.</text>
</comment>